<evidence type="ECO:0000313" key="4">
    <source>
        <dbReference type="Proteomes" id="UP001155040"/>
    </source>
</evidence>
<dbReference type="AlphaFoldDB" id="A0A9X2UJE7"/>
<comment type="caution">
    <text evidence="3">The sequence shown here is derived from an EMBL/GenBank/DDBJ whole genome shotgun (WGS) entry which is preliminary data.</text>
</comment>
<proteinExistence type="predicted"/>
<dbReference type="PANTHER" id="PTHR30007:SF1">
    <property type="entry name" value="BLR1914 PROTEIN"/>
    <property type="match status" value="1"/>
</dbReference>
<dbReference type="Proteomes" id="UP001155040">
    <property type="component" value="Unassembled WGS sequence"/>
</dbReference>
<dbReference type="NCBIfam" id="NF033580">
    <property type="entry name" value="transpos_IS5_3"/>
    <property type="match status" value="1"/>
</dbReference>
<evidence type="ECO:0000259" key="2">
    <source>
        <dbReference type="Pfam" id="PF13340"/>
    </source>
</evidence>
<evidence type="ECO:0000313" key="3">
    <source>
        <dbReference type="EMBL" id="MCS4035358.1"/>
    </source>
</evidence>
<dbReference type="Pfam" id="PF01609">
    <property type="entry name" value="DDE_Tnp_1"/>
    <property type="match status" value="1"/>
</dbReference>
<dbReference type="EMBL" id="JANUBF010000002">
    <property type="protein sequence ID" value="MCS4035358.1"/>
    <property type="molecule type" value="Genomic_DNA"/>
</dbReference>
<dbReference type="PANTHER" id="PTHR30007">
    <property type="entry name" value="PHP DOMAIN PROTEIN"/>
    <property type="match status" value="1"/>
</dbReference>
<dbReference type="GO" id="GO:0006313">
    <property type="term" value="P:DNA transposition"/>
    <property type="evidence" value="ECO:0007669"/>
    <property type="project" value="InterPro"/>
</dbReference>
<dbReference type="GO" id="GO:0004803">
    <property type="term" value="F:transposase activity"/>
    <property type="evidence" value="ECO:0007669"/>
    <property type="project" value="InterPro"/>
</dbReference>
<feature type="domain" description="Insertion element IS402-like" evidence="2">
    <location>
        <begin position="8"/>
        <end position="79"/>
    </location>
</feature>
<dbReference type="InterPro" id="IPR002559">
    <property type="entry name" value="Transposase_11"/>
</dbReference>
<sequence>MPRRRYELTDEQYERIEPLLPEVEGRGCPYNDHREVINGIFWVLRSGAPWRDMPERYGNWKTAYDRFRRWAEDGTLESIVRHLQGELDAEGRIDWSQFNVDSTIVQAARAAAGGPSGVKKGIEPGETRGVGSALGYGRGGFSTKIHLLTDRRGIPLATVLSAGQRHESAFFTNLMDEVSVPRPRGRPRKRPEAVAGDRAYDADWIRQWCADKGIESAIPARENIRDGPGRPPTCDDQRYRDRNTVERCVGHLKERRRLVVRYEKKASHYRAMILWAFVEEYLSR</sequence>
<feature type="domain" description="Transposase IS4-like" evidence="1">
    <location>
        <begin position="100"/>
        <end position="277"/>
    </location>
</feature>
<dbReference type="RefSeq" id="WP_259077882.1">
    <property type="nucleotide sequence ID" value="NZ_JANTZC010000007.1"/>
</dbReference>
<name>A0A9X2UJE7_9BACT</name>
<dbReference type="InterPro" id="IPR025161">
    <property type="entry name" value="IS402-like_dom"/>
</dbReference>
<evidence type="ECO:0000259" key="1">
    <source>
        <dbReference type="Pfam" id="PF01609"/>
    </source>
</evidence>
<protein>
    <submittedName>
        <fullName evidence="3">Transposase</fullName>
    </submittedName>
</protein>
<gene>
    <name evidence="3" type="ORF">GGQ01_000402</name>
</gene>
<accession>A0A9X2UJE7</accession>
<dbReference type="Pfam" id="PF13340">
    <property type="entry name" value="DUF4096"/>
    <property type="match status" value="1"/>
</dbReference>
<dbReference type="GO" id="GO:0003677">
    <property type="term" value="F:DNA binding"/>
    <property type="evidence" value="ECO:0007669"/>
    <property type="project" value="InterPro"/>
</dbReference>
<reference evidence="3" key="1">
    <citation type="submission" date="2022-08" db="EMBL/GenBank/DDBJ databases">
        <title>Genomic Encyclopedia of Type Strains, Phase V (KMG-V): Genome sequencing to study the core and pangenomes of soil and plant-associated prokaryotes.</title>
        <authorList>
            <person name="Whitman W."/>
        </authorList>
    </citation>
    <scope>NUCLEOTIDE SEQUENCE</scope>
    <source>
        <strain evidence="3">SP3012</strain>
    </source>
</reference>
<organism evidence="3 4">
    <name type="scientific">Salinibacter ruber</name>
    <dbReference type="NCBI Taxonomy" id="146919"/>
    <lineage>
        <taxon>Bacteria</taxon>
        <taxon>Pseudomonadati</taxon>
        <taxon>Rhodothermota</taxon>
        <taxon>Rhodothermia</taxon>
        <taxon>Rhodothermales</taxon>
        <taxon>Salinibacteraceae</taxon>
        <taxon>Salinibacter</taxon>
    </lineage>
</organism>